<dbReference type="EMBL" id="AUZX01001874">
    <property type="protein sequence ID" value="EQD77982.1"/>
    <property type="molecule type" value="Genomic_DNA"/>
</dbReference>
<evidence type="ECO:0000313" key="1">
    <source>
        <dbReference type="EMBL" id="EQD77982.1"/>
    </source>
</evidence>
<dbReference type="PANTHER" id="PTHR45033:SF2">
    <property type="entry name" value="ZINC-TYPE ALCOHOL DEHYDROGENASE-LIKE PROTEIN C1773.06C"/>
    <property type="match status" value="1"/>
</dbReference>
<gene>
    <name evidence="1" type="ORF">B1A_02527</name>
</gene>
<dbReference type="InterPro" id="IPR036291">
    <property type="entry name" value="NAD(P)-bd_dom_sf"/>
</dbReference>
<reference evidence="1" key="2">
    <citation type="journal article" date="2014" name="ISME J.">
        <title>Microbial stratification in low pH oxic and suboxic macroscopic growths along an acid mine drainage.</title>
        <authorList>
            <person name="Mendez-Garcia C."/>
            <person name="Mesa V."/>
            <person name="Sprenger R.R."/>
            <person name="Richter M."/>
            <person name="Diez M.S."/>
            <person name="Solano J."/>
            <person name="Bargiela R."/>
            <person name="Golyshina O.V."/>
            <person name="Manteca A."/>
            <person name="Ramos J.L."/>
            <person name="Gallego J.R."/>
            <person name="Llorente I."/>
            <person name="Martins Dos Santos V.A."/>
            <person name="Jensen O.N."/>
            <person name="Pelaez A.I."/>
            <person name="Sanchez J."/>
            <person name="Ferrer M."/>
        </authorList>
    </citation>
    <scope>NUCLEOTIDE SEQUENCE</scope>
</reference>
<feature type="non-terminal residue" evidence="1">
    <location>
        <position position="1"/>
    </location>
</feature>
<dbReference type="InterPro" id="IPR052711">
    <property type="entry name" value="Zinc_ADH-like"/>
</dbReference>
<name>T1C7D6_9ZZZZ</name>
<protein>
    <submittedName>
        <fullName evidence="1">Alcohol dehydrogenase zinc-binding domain protein</fullName>
    </submittedName>
</protein>
<dbReference type="AlphaFoldDB" id="T1C7D6"/>
<organism evidence="1">
    <name type="scientific">mine drainage metagenome</name>
    <dbReference type="NCBI Taxonomy" id="410659"/>
    <lineage>
        <taxon>unclassified sequences</taxon>
        <taxon>metagenomes</taxon>
        <taxon>ecological metagenomes</taxon>
    </lineage>
</organism>
<dbReference type="Pfam" id="PF13602">
    <property type="entry name" value="ADH_zinc_N_2"/>
    <property type="match status" value="1"/>
</dbReference>
<dbReference type="SUPFAM" id="SSF51735">
    <property type="entry name" value="NAD(P)-binding Rossmann-fold domains"/>
    <property type="match status" value="1"/>
</dbReference>
<proteinExistence type="predicted"/>
<comment type="caution">
    <text evidence="1">The sequence shown here is derived from an EMBL/GenBank/DDBJ whole genome shotgun (WGS) entry which is preliminary data.</text>
</comment>
<dbReference type="PANTHER" id="PTHR45033">
    <property type="match status" value="1"/>
</dbReference>
<accession>T1C7D6</accession>
<dbReference type="Gene3D" id="3.40.50.720">
    <property type="entry name" value="NAD(P)-binding Rossmann-like Domain"/>
    <property type="match status" value="1"/>
</dbReference>
<dbReference type="Gene3D" id="3.90.180.10">
    <property type="entry name" value="Medium-chain alcohol dehydrogenases, catalytic domain"/>
    <property type="match status" value="1"/>
</dbReference>
<sequence>DRLRAFGAAETVEFGDDPPLDRVLWAASGKRGYDVIFDSVGAPTLPRSVRALARGGRAVVIGATAGPVVSLDVRTLFWRQASIRGSTMANAAEFEAMYDAWSRGLLRSVIDSRWSWAEAPAALARFDAPDLLGKIVLTLPE</sequence>
<reference evidence="1" key="1">
    <citation type="submission" date="2013-08" db="EMBL/GenBank/DDBJ databases">
        <authorList>
            <person name="Mendez C."/>
            <person name="Richter M."/>
            <person name="Ferrer M."/>
            <person name="Sanchez J."/>
        </authorList>
    </citation>
    <scope>NUCLEOTIDE SEQUENCE</scope>
</reference>